<dbReference type="PANTHER" id="PTHR21177">
    <property type="entry name" value="IP06524P-RELATED"/>
    <property type="match status" value="1"/>
</dbReference>
<evidence type="ECO:0000256" key="1">
    <source>
        <dbReference type="SAM" id="MobiDB-lite"/>
    </source>
</evidence>
<accession>A0A553PQN0</accession>
<dbReference type="Proteomes" id="UP000318571">
    <property type="component" value="Chromosome 6"/>
</dbReference>
<dbReference type="OrthoDB" id="6328618at2759"/>
<evidence type="ECO:0000256" key="2">
    <source>
        <dbReference type="SAM" id="SignalP"/>
    </source>
</evidence>
<dbReference type="Pfam" id="PF16033">
    <property type="entry name" value="DUF4789"/>
    <property type="match status" value="3"/>
</dbReference>
<feature type="domain" description="DUF4789" evidence="3">
    <location>
        <begin position="71"/>
        <end position="127"/>
    </location>
</feature>
<dbReference type="EMBL" id="VCGU01000002">
    <property type="protein sequence ID" value="TRY79984.1"/>
    <property type="molecule type" value="Genomic_DNA"/>
</dbReference>
<evidence type="ECO:0000259" key="3">
    <source>
        <dbReference type="Pfam" id="PF16033"/>
    </source>
</evidence>
<feature type="signal peptide" evidence="2">
    <location>
        <begin position="1"/>
        <end position="22"/>
    </location>
</feature>
<feature type="compositionally biased region" description="Basic and acidic residues" evidence="1">
    <location>
        <begin position="546"/>
        <end position="559"/>
    </location>
</feature>
<feature type="domain" description="DUF4789" evidence="3">
    <location>
        <begin position="246"/>
        <end position="324"/>
    </location>
</feature>
<feature type="region of interest" description="Disordered" evidence="1">
    <location>
        <begin position="544"/>
        <end position="573"/>
    </location>
</feature>
<gene>
    <name evidence="4" type="ORF">TCAL_11367</name>
</gene>
<proteinExistence type="predicted"/>
<feature type="non-terminal residue" evidence="4">
    <location>
        <position position="594"/>
    </location>
</feature>
<dbReference type="PANTHER" id="PTHR21177:SF7">
    <property type="entry name" value="GH11627P"/>
    <property type="match status" value="1"/>
</dbReference>
<reference evidence="4 5" key="1">
    <citation type="journal article" date="2018" name="Nat. Ecol. Evol.">
        <title>Genomic signatures of mitonuclear coevolution across populations of Tigriopus californicus.</title>
        <authorList>
            <person name="Barreto F.S."/>
            <person name="Watson E.T."/>
            <person name="Lima T.G."/>
            <person name="Willett C.S."/>
            <person name="Edmands S."/>
            <person name="Li W."/>
            <person name="Burton R.S."/>
        </authorList>
    </citation>
    <scope>NUCLEOTIDE SEQUENCE [LARGE SCALE GENOMIC DNA]</scope>
    <source>
        <strain evidence="4 5">San Diego</strain>
    </source>
</reference>
<feature type="chain" id="PRO_5021897421" description="DUF4789 domain-containing protein" evidence="2">
    <location>
        <begin position="23"/>
        <end position="594"/>
    </location>
</feature>
<dbReference type="OMA" id="CHPIFTR"/>
<protein>
    <recommendedName>
        <fullName evidence="3">DUF4789 domain-containing protein</fullName>
    </recommendedName>
</protein>
<dbReference type="STRING" id="6832.A0A553PQN0"/>
<evidence type="ECO:0000313" key="4">
    <source>
        <dbReference type="EMBL" id="TRY79984.1"/>
    </source>
</evidence>
<keyword evidence="2" id="KW-0732">Signal</keyword>
<organism evidence="4 5">
    <name type="scientific">Tigriopus californicus</name>
    <name type="common">Marine copepod</name>
    <dbReference type="NCBI Taxonomy" id="6832"/>
    <lineage>
        <taxon>Eukaryota</taxon>
        <taxon>Metazoa</taxon>
        <taxon>Ecdysozoa</taxon>
        <taxon>Arthropoda</taxon>
        <taxon>Crustacea</taxon>
        <taxon>Multicrustacea</taxon>
        <taxon>Hexanauplia</taxon>
        <taxon>Copepoda</taxon>
        <taxon>Harpacticoida</taxon>
        <taxon>Harpacticidae</taxon>
        <taxon>Tigriopus</taxon>
    </lineage>
</organism>
<name>A0A553PQN0_TIGCA</name>
<evidence type="ECO:0000313" key="5">
    <source>
        <dbReference type="Proteomes" id="UP000318571"/>
    </source>
</evidence>
<comment type="caution">
    <text evidence="4">The sequence shown here is derived from an EMBL/GenBank/DDBJ whole genome shotgun (WGS) entry which is preliminary data.</text>
</comment>
<dbReference type="InterPro" id="IPR031993">
    <property type="entry name" value="DUF4789"/>
</dbReference>
<feature type="domain" description="DUF4789" evidence="3">
    <location>
        <begin position="379"/>
        <end position="432"/>
    </location>
</feature>
<keyword evidence="5" id="KW-1185">Reference proteome</keyword>
<sequence>MTGQNLHILALLTSTLVARLSGFVIAPPWANPVVNPCSNKSWQLLFWPKDEKCYQIFEQGPCPRSQELAFNEINKRPECRCPKDLLYWPATDRCYPQYEKGPCELSQYLEKHPKTSQVICKDMKRCQNGWIFWPSEDECFELYSQGPCHKGDLLIMNPLTAEPYCGCDPLLLSQYYFPSVQLCYEHFTKGPCESGLLFAYNHTSQSTHCMCSPRLANYHVPTNECFQFGQKGPCSKGQEFQFNEVTRQGECTCKLNYVLWPENGECYKAFTPGPCHSEEFIIPGEQNSPIGQCVQNPCPKAHLYFPERDGDSVRCHKVGSRGPCELGQLVVFEKYSGKSYRGECGCAPGYNQNYWPETGLCYEWYSQGPCEDSFSFQYNKDLGRTECVCDEKEGFVFWNETQNCYRVFTQGPCPNNAWLIPGEGSEVFCECQNGYRFHQTSYTCQVSALPDQVALPLLPFGTGRPRHWSGLGYPPTLRQNQKRPSQTQGWAAQGIFVSPGQTGIAKRVKPGPTQRPNTNYPWQKNQWEREGGGWGAQALPRVGRSRFTEESRNLPDKTRVLRKHPTGLSKERIKAARVERRRVLSQRTNRRRSQ</sequence>
<dbReference type="AlphaFoldDB" id="A0A553PQN0"/>